<evidence type="ECO:0000256" key="3">
    <source>
        <dbReference type="ARBA" id="ARBA00022448"/>
    </source>
</evidence>
<dbReference type="GO" id="GO:0030313">
    <property type="term" value="C:cell envelope"/>
    <property type="evidence" value="ECO:0007669"/>
    <property type="project" value="UniProtKB-SubCell"/>
</dbReference>
<protein>
    <recommendedName>
        <fullName evidence="9">FHA domain-containing protein</fullName>
    </recommendedName>
</protein>
<dbReference type="InterPro" id="IPR012286">
    <property type="entry name" value="Tetrahaem_cytochrome"/>
</dbReference>
<dbReference type="SUPFAM" id="SSF49879">
    <property type="entry name" value="SMAD/FHA domain"/>
    <property type="match status" value="1"/>
</dbReference>
<dbReference type="RefSeq" id="WP_099186791.1">
    <property type="nucleotide sequence ID" value="NZ_BEWI01000032.1"/>
</dbReference>
<accession>A0A292ZN61</accession>
<organism evidence="10 11">
    <name type="scientific">Sphingobium fuliginis (strain ATCC 27551)</name>
    <dbReference type="NCBI Taxonomy" id="336203"/>
    <lineage>
        <taxon>Bacteria</taxon>
        <taxon>Pseudomonadati</taxon>
        <taxon>Pseudomonadota</taxon>
        <taxon>Alphaproteobacteria</taxon>
        <taxon>Sphingomonadales</taxon>
        <taxon>Sphingomonadaceae</taxon>
        <taxon>Sphingobium</taxon>
    </lineage>
</organism>
<dbReference type="Gene3D" id="2.60.200.20">
    <property type="match status" value="1"/>
</dbReference>
<dbReference type="PROSITE" id="PS50006">
    <property type="entry name" value="FHA_DOMAIN"/>
    <property type="match status" value="1"/>
</dbReference>
<dbReference type="Pfam" id="PF14537">
    <property type="entry name" value="Cytochrom_c3_2"/>
    <property type="match status" value="1"/>
</dbReference>
<dbReference type="Proteomes" id="UP000221538">
    <property type="component" value="Unassembled WGS sequence"/>
</dbReference>
<dbReference type="EMBL" id="BEWI01000032">
    <property type="protein sequence ID" value="GAY24295.1"/>
    <property type="molecule type" value="Genomic_DNA"/>
</dbReference>
<dbReference type="GO" id="GO:0046872">
    <property type="term" value="F:metal ion binding"/>
    <property type="evidence" value="ECO:0007669"/>
    <property type="project" value="UniProtKB-KW"/>
</dbReference>
<comment type="caution">
    <text evidence="10">The sequence shown here is derived from an EMBL/GenBank/DDBJ whole genome shotgun (WGS) entry which is preliminary data.</text>
</comment>
<dbReference type="Gene3D" id="3.90.10.10">
    <property type="entry name" value="Cytochrome C3"/>
    <property type="match status" value="3"/>
</dbReference>
<feature type="domain" description="FHA" evidence="9">
    <location>
        <begin position="28"/>
        <end position="77"/>
    </location>
</feature>
<keyword evidence="8" id="KW-1133">Transmembrane helix</keyword>
<dbReference type="InterPro" id="IPR000253">
    <property type="entry name" value="FHA_dom"/>
</dbReference>
<keyword evidence="8" id="KW-0472">Membrane</keyword>
<dbReference type="CDD" id="cd08168">
    <property type="entry name" value="Cytochrom_C3"/>
    <property type="match status" value="1"/>
</dbReference>
<dbReference type="InterPro" id="IPR036280">
    <property type="entry name" value="Multihaem_cyt_sf"/>
</dbReference>
<evidence type="ECO:0000256" key="6">
    <source>
        <dbReference type="ARBA" id="ARBA00022982"/>
    </source>
</evidence>
<keyword evidence="3" id="KW-0813">Transport</keyword>
<evidence type="ECO:0000259" key="9">
    <source>
        <dbReference type="PROSITE" id="PS50006"/>
    </source>
</evidence>
<dbReference type="CDD" id="cd00060">
    <property type="entry name" value="FHA"/>
    <property type="match status" value="1"/>
</dbReference>
<proteinExistence type="predicted"/>
<dbReference type="PANTHER" id="PTHR39425">
    <property type="entry name" value="LIPOPROTEIN CYTOCHROME C"/>
    <property type="match status" value="1"/>
</dbReference>
<feature type="transmembrane region" description="Helical" evidence="8">
    <location>
        <begin position="141"/>
        <end position="163"/>
    </location>
</feature>
<keyword evidence="7" id="KW-0408">Iron</keyword>
<comment type="subcellular location">
    <subcellularLocation>
        <location evidence="2">Cell envelope</location>
    </subcellularLocation>
</comment>
<reference evidence="10 11" key="1">
    <citation type="journal article" date="2013" name="Biodegradation">
        <title>Occurrence of 4-tert-butylphenol (4-t-BP) biodegradation in an aquatic sample caused by the presence of Spirodela polyrrhiza and isolation of a 4-t-BP-utilizing bacterium.</title>
        <authorList>
            <person name="Ogata Y."/>
            <person name="Toyama T."/>
            <person name="Yu N."/>
            <person name="Wang X."/>
            <person name="Sei K."/>
            <person name="Ike M."/>
        </authorList>
    </citation>
    <scope>NUCLEOTIDE SEQUENCE [LARGE SCALE GENOMIC DNA]</scope>
    <source>
        <strain evidence="10 11">OMI</strain>
    </source>
</reference>
<evidence type="ECO:0000256" key="7">
    <source>
        <dbReference type="ARBA" id="ARBA00023004"/>
    </source>
</evidence>
<evidence type="ECO:0000256" key="5">
    <source>
        <dbReference type="ARBA" id="ARBA00022723"/>
    </source>
</evidence>
<keyword evidence="4" id="KW-0349">Heme</keyword>
<evidence type="ECO:0000313" key="11">
    <source>
        <dbReference type="Proteomes" id="UP000221538"/>
    </source>
</evidence>
<dbReference type="SUPFAM" id="SSF48695">
    <property type="entry name" value="Multiheme cytochromes"/>
    <property type="match status" value="2"/>
</dbReference>
<keyword evidence="5" id="KW-0479">Metal-binding</keyword>
<sequence>MSFLVRQISLTADGREIVRAATIAQAQLSLGRAAESDIHLPDLALEPDHARIEQVDERTIRVRATGTLGFELEGRTVLRAEIDPAKGAELRFGGHRVTLSRGDDGATILSIRRVDAVSEASEEKEETKVFSLRGLLPGKRLTAWALALAILIGFLAIPIWSYAGRPADDTRNIYKMVGDKAWSSGPLSQAHHALEGRCETCHQKAFVSVRDSACQTCHRDAHDHAPAARIAMARAEGGLGVKLLAGVAAAFGKPPEGACVDCHREHEGAGPMQPTPQAFCTDCHGTLKDRLKDTKLGNAADFGTSHPQFSALVQARPGQHPRFSRASLDSRPMDDSGLKFPHDIHLSASGGVAKMARTMKAQYGFGDALACKDCHKPTADGVRFLPVDMERDCQMCHSLAFETIGGTFRTLRHGQPDQVVADLRAYFRSTGPAQPMALAGTARRRPGDYAQGRLYHAYFGAAAARPSRAEDAVRAVFSKGGACYDCHIVTPPGTNGNAGWQVLPVHQPMRYMMNGWFDHAAHRTEKCESCHAAPKSHDAKQLLLPGIDSCRTCHGGEKAKADVPSGCAMCHSYHAGDDAPWVPASRSIGKDAADRRKALTTSAYPVLLRGREPG</sequence>
<name>A0A292ZN61_SPHSA</name>
<evidence type="ECO:0000256" key="1">
    <source>
        <dbReference type="ARBA" id="ARBA00001926"/>
    </source>
</evidence>
<reference evidence="10 11" key="2">
    <citation type="journal article" date="2013" name="Environ. Sci. Technol.">
        <title>The 4-tert-butylphenol-utilizing bacterium Sphingobium fuliginis OMI can degrade bisphenols via phenolic ring hydroxylation and meta-cleavage pathway.</title>
        <authorList>
            <person name="Ogata Y."/>
            <person name="Goda S."/>
            <person name="Toyama T."/>
            <person name="Sei K."/>
            <person name="Ike M."/>
        </authorList>
    </citation>
    <scope>NUCLEOTIDE SEQUENCE [LARGE SCALE GENOMIC DNA]</scope>
    <source>
        <strain evidence="10 11">OMI</strain>
    </source>
</reference>
<keyword evidence="6" id="KW-0249">Electron transport</keyword>
<evidence type="ECO:0000256" key="8">
    <source>
        <dbReference type="SAM" id="Phobius"/>
    </source>
</evidence>
<dbReference type="PANTHER" id="PTHR39425:SF1">
    <property type="entry name" value="CYTOCHROME C7-LIKE DOMAIN-CONTAINING PROTEIN"/>
    <property type="match status" value="1"/>
</dbReference>
<evidence type="ECO:0000313" key="10">
    <source>
        <dbReference type="EMBL" id="GAY24295.1"/>
    </source>
</evidence>
<evidence type="ECO:0000256" key="2">
    <source>
        <dbReference type="ARBA" id="ARBA00004196"/>
    </source>
</evidence>
<keyword evidence="8" id="KW-0812">Transmembrane</keyword>
<dbReference type="AlphaFoldDB" id="A0A292ZN61"/>
<gene>
    <name evidence="10" type="ORF">SFOMI_4875</name>
</gene>
<evidence type="ECO:0000256" key="4">
    <source>
        <dbReference type="ARBA" id="ARBA00022617"/>
    </source>
</evidence>
<comment type="cofactor">
    <cofactor evidence="1">
        <name>heme c</name>
        <dbReference type="ChEBI" id="CHEBI:61717"/>
    </cofactor>
</comment>
<dbReference type="InterPro" id="IPR008984">
    <property type="entry name" value="SMAD_FHA_dom_sf"/>
</dbReference>